<dbReference type="Proteomes" id="UP001614394">
    <property type="component" value="Unassembled WGS sequence"/>
</dbReference>
<dbReference type="Pfam" id="PF01757">
    <property type="entry name" value="Acyl_transf_3"/>
    <property type="match status" value="1"/>
</dbReference>
<comment type="caution">
    <text evidence="3">The sequence shown here is derived from an EMBL/GenBank/DDBJ whole genome shotgun (WGS) entry which is preliminary data.</text>
</comment>
<keyword evidence="1" id="KW-0472">Membrane</keyword>
<dbReference type="EC" id="2.3.-.-" evidence="3"/>
<sequence length="373" mass="41752">MSAPREGSAPDPAPLPEPRGRIAVLDGIRLLAALMVVSYHYLAIGGGWSEPAKALFPHGFQPAAYGWLGVELFFLISGFVICMSCWGKPVGEFFVSRVTRLYPAYWFAIFATTVVVALVPGGLTAKTLPEILTNLTMLQSPLNSPDVDAVYWTLAVELHFYLLMAVVAWRGLTYRKVVVFCCVWAVASVALVKWDDGPLKQMVMPDLSWYFIAGMAFYLVYRYRPNLLLIGIICLCFLVSQRFAVIQLGREERSMGVNVPDWPVTVILAAFFGLMALVATGKLSWIGWRWLPVAGAMTYPLYLLHEYIGWEIFRELEGRFSPAVTVGGTLALMLLCSYLVHLFVERPISAWLKPRMRKSLDQVRTASRPVHHP</sequence>
<evidence type="ECO:0000313" key="3">
    <source>
        <dbReference type="EMBL" id="MFI9105309.1"/>
    </source>
</evidence>
<accession>A0ABW8CFS8</accession>
<keyword evidence="1" id="KW-0812">Transmembrane</keyword>
<evidence type="ECO:0000313" key="4">
    <source>
        <dbReference type="Proteomes" id="UP001614394"/>
    </source>
</evidence>
<dbReference type="GO" id="GO:0016746">
    <property type="term" value="F:acyltransferase activity"/>
    <property type="evidence" value="ECO:0007669"/>
    <property type="project" value="UniProtKB-KW"/>
</dbReference>
<keyword evidence="3" id="KW-0012">Acyltransferase</keyword>
<feature type="transmembrane region" description="Helical" evidence="1">
    <location>
        <begin position="104"/>
        <end position="129"/>
    </location>
</feature>
<organism evidence="3 4">
    <name type="scientific">Streptomyces fildesensis</name>
    <dbReference type="NCBI Taxonomy" id="375757"/>
    <lineage>
        <taxon>Bacteria</taxon>
        <taxon>Bacillati</taxon>
        <taxon>Actinomycetota</taxon>
        <taxon>Actinomycetes</taxon>
        <taxon>Kitasatosporales</taxon>
        <taxon>Streptomycetaceae</taxon>
        <taxon>Streptomyces</taxon>
    </lineage>
</organism>
<feature type="transmembrane region" description="Helical" evidence="1">
    <location>
        <begin position="228"/>
        <end position="250"/>
    </location>
</feature>
<feature type="transmembrane region" description="Helical" evidence="1">
    <location>
        <begin position="206"/>
        <end position="221"/>
    </location>
</feature>
<dbReference type="PANTHER" id="PTHR23028">
    <property type="entry name" value="ACETYLTRANSFERASE"/>
    <property type="match status" value="1"/>
</dbReference>
<feature type="transmembrane region" description="Helical" evidence="1">
    <location>
        <begin position="64"/>
        <end position="83"/>
    </location>
</feature>
<feature type="transmembrane region" description="Helical" evidence="1">
    <location>
        <begin position="177"/>
        <end position="194"/>
    </location>
</feature>
<feature type="transmembrane region" description="Helical" evidence="1">
    <location>
        <begin position="324"/>
        <end position="344"/>
    </location>
</feature>
<dbReference type="PANTHER" id="PTHR23028:SF53">
    <property type="entry name" value="ACYL_TRANSF_3 DOMAIN-CONTAINING PROTEIN"/>
    <property type="match status" value="1"/>
</dbReference>
<dbReference type="InterPro" id="IPR050879">
    <property type="entry name" value="Acyltransferase_3"/>
</dbReference>
<feature type="domain" description="Acyltransferase 3" evidence="2">
    <location>
        <begin position="24"/>
        <end position="340"/>
    </location>
</feature>
<dbReference type="InterPro" id="IPR002656">
    <property type="entry name" value="Acyl_transf_3_dom"/>
</dbReference>
<feature type="transmembrane region" description="Helical" evidence="1">
    <location>
        <begin position="27"/>
        <end position="44"/>
    </location>
</feature>
<evidence type="ECO:0000259" key="2">
    <source>
        <dbReference type="Pfam" id="PF01757"/>
    </source>
</evidence>
<reference evidence="3 4" key="1">
    <citation type="submission" date="2024-10" db="EMBL/GenBank/DDBJ databases">
        <title>The Natural Products Discovery Center: Release of the First 8490 Sequenced Strains for Exploring Actinobacteria Biosynthetic Diversity.</title>
        <authorList>
            <person name="Kalkreuter E."/>
            <person name="Kautsar S.A."/>
            <person name="Yang D."/>
            <person name="Bader C.D."/>
            <person name="Teijaro C.N."/>
            <person name="Fluegel L."/>
            <person name="Davis C.M."/>
            <person name="Simpson J.R."/>
            <person name="Lauterbach L."/>
            <person name="Steele A.D."/>
            <person name="Gui C."/>
            <person name="Meng S."/>
            <person name="Li G."/>
            <person name="Viehrig K."/>
            <person name="Ye F."/>
            <person name="Su P."/>
            <person name="Kiefer A.F."/>
            <person name="Nichols A."/>
            <person name="Cepeda A.J."/>
            <person name="Yan W."/>
            <person name="Fan B."/>
            <person name="Jiang Y."/>
            <person name="Adhikari A."/>
            <person name="Zheng C.-J."/>
            <person name="Schuster L."/>
            <person name="Cowan T.M."/>
            <person name="Smanski M.J."/>
            <person name="Chevrette M.G."/>
            <person name="De Carvalho L.P.S."/>
            <person name="Shen B."/>
        </authorList>
    </citation>
    <scope>NUCLEOTIDE SEQUENCE [LARGE SCALE GENOMIC DNA]</scope>
    <source>
        <strain evidence="3 4">NPDC053399</strain>
    </source>
</reference>
<keyword evidence="3" id="KW-0808">Transferase</keyword>
<keyword evidence="4" id="KW-1185">Reference proteome</keyword>
<proteinExistence type="predicted"/>
<feature type="transmembrane region" description="Helical" evidence="1">
    <location>
        <begin position="149"/>
        <end position="170"/>
    </location>
</feature>
<dbReference type="EMBL" id="JBITYG010000012">
    <property type="protein sequence ID" value="MFI9105309.1"/>
    <property type="molecule type" value="Genomic_DNA"/>
</dbReference>
<dbReference type="RefSeq" id="WP_399656013.1">
    <property type="nucleotide sequence ID" value="NZ_JBITYG010000012.1"/>
</dbReference>
<name>A0ABW8CFS8_9ACTN</name>
<feature type="transmembrane region" description="Helical" evidence="1">
    <location>
        <begin position="286"/>
        <end position="304"/>
    </location>
</feature>
<evidence type="ECO:0000256" key="1">
    <source>
        <dbReference type="SAM" id="Phobius"/>
    </source>
</evidence>
<feature type="transmembrane region" description="Helical" evidence="1">
    <location>
        <begin position="262"/>
        <end position="279"/>
    </location>
</feature>
<gene>
    <name evidence="3" type="ORF">ACIGXA_32840</name>
</gene>
<protein>
    <submittedName>
        <fullName evidence="3">Acyltransferase family protein</fullName>
        <ecNumber evidence="3">2.3.-.-</ecNumber>
    </submittedName>
</protein>
<keyword evidence="1" id="KW-1133">Transmembrane helix</keyword>